<dbReference type="VEuPathDB" id="PlasmoDB:C922_01630"/>
<dbReference type="GO" id="GO:0018279">
    <property type="term" value="P:protein N-linked glycosylation via asparagine"/>
    <property type="evidence" value="ECO:0007669"/>
    <property type="project" value="UniProtKB-UniRule"/>
</dbReference>
<evidence type="ECO:0000313" key="11">
    <source>
        <dbReference type="EMBL" id="EUD68018.1"/>
    </source>
</evidence>
<dbReference type="InterPro" id="IPR055459">
    <property type="entry name" value="OST48_MD"/>
</dbReference>
<dbReference type="Pfam" id="PF23358">
    <property type="entry name" value="OST48_MD"/>
    <property type="match status" value="1"/>
</dbReference>
<dbReference type="UniPathway" id="UPA00378"/>
<feature type="domain" description="OST48 middle" evidence="10">
    <location>
        <begin position="367"/>
        <end position="495"/>
    </location>
</feature>
<proteinExistence type="inferred from homology"/>
<sequence>MEKEWSTKKKLILPILILFLLITVQTFWCESIKLERVPFDRQSVRGSLQNRVKKFQGSKLVLVSNLPNVSVTHGEFLHMLDGEEGHHVGKFVRLRSGGDSDALLAEDADIYDGLVIILDALDDQVVESLSASYVNIFREKKKNVFLSLNNVSGRSGMQFLTQLHIQVYGSGSYVKDPFGTASREGVEIPGGRINQGYALYTGEIIRDTSIVVNPSGENKRKVLLFQGTAHVMMGKTKHILSVVTCTQTCLLYDKNGNVMKKAKQGTNLSLVSSSQWDNNSRLVFSSSSDIFSDLFFHTNGENKKLAQEILAWNFKKSGIVRYDKFKLYRGGGKMSHAAEDLSGGHLSGGDLLGGDLSGGHRIAATPFFANDLIHLSIDLYELKSNFWVPLKRRDIQYELVKMEVHRRDFLNLYRNADSATYYKSFHLPNEHGVYKIRIYFRRKGYNVLNLHFFLPVRSPLHYDKNKKVHFAFYPFYTYIYLSLFCFFLFILVILFDDSGGTAEDGGQCSSGKKDKMD</sequence>
<keyword evidence="5 8" id="KW-0256">Endoplasmic reticulum</keyword>
<accession>W7A9V2</accession>
<dbReference type="EMBL" id="KI965464">
    <property type="protein sequence ID" value="EUD68018.1"/>
    <property type="molecule type" value="Genomic_DNA"/>
</dbReference>
<dbReference type="PANTHER" id="PTHR10830:SF0">
    <property type="entry name" value="DOLICHYL-DIPHOSPHOOLIGOSACCHARIDE--PROTEIN GLYCOSYLTRANSFERASE 48 KDA SUBUNIT"/>
    <property type="match status" value="1"/>
</dbReference>
<evidence type="ECO:0000313" key="12">
    <source>
        <dbReference type="Proteomes" id="UP000030640"/>
    </source>
</evidence>
<keyword evidence="7 8" id="KW-0472">Membrane</keyword>
<evidence type="ECO:0000256" key="8">
    <source>
        <dbReference type="RuleBase" id="RU361142"/>
    </source>
</evidence>
<evidence type="ECO:0000256" key="4">
    <source>
        <dbReference type="ARBA" id="ARBA00022692"/>
    </source>
</evidence>
<dbReference type="GO" id="GO:0008250">
    <property type="term" value="C:oligosaccharyltransferase complex"/>
    <property type="evidence" value="ECO:0007669"/>
    <property type="project" value="TreeGrafter"/>
</dbReference>
<evidence type="ECO:0000256" key="5">
    <source>
        <dbReference type="ARBA" id="ARBA00022824"/>
    </source>
</evidence>
<comment type="subcellular location">
    <subcellularLocation>
        <location evidence="8">Endoplasmic reticulum membrane</location>
        <topology evidence="8">Single-pass type I membrane protein</topology>
    </subcellularLocation>
    <subcellularLocation>
        <location evidence="1">Membrane</location>
        <topology evidence="1">Single-pass type I membrane protein</topology>
    </subcellularLocation>
</comment>
<evidence type="ECO:0000256" key="1">
    <source>
        <dbReference type="ARBA" id="ARBA00004479"/>
    </source>
</evidence>
<dbReference type="InterPro" id="IPR005013">
    <property type="entry name" value="DDOST_48_kDa_subunit"/>
</dbReference>
<comment type="similarity">
    <text evidence="3 8">Belongs to the DDOST 48 kDa subunit family.</text>
</comment>
<dbReference type="Pfam" id="PF03345">
    <property type="entry name" value="OST48_N"/>
    <property type="match status" value="1"/>
</dbReference>
<reference evidence="11 12" key="1">
    <citation type="submission" date="2013-02" db="EMBL/GenBank/DDBJ databases">
        <title>The Genome Sequence of Plasmodium inui San Antonio 1.</title>
        <authorList>
            <consortium name="The Broad Institute Genome Sequencing Platform"/>
            <consortium name="The Broad Institute Genome Sequencing Center for Infectious Disease"/>
            <person name="Neafsey D."/>
            <person name="Cheeseman I."/>
            <person name="Volkman S."/>
            <person name="Adams J."/>
            <person name="Walker B."/>
            <person name="Young S.K."/>
            <person name="Zeng Q."/>
            <person name="Gargeya S."/>
            <person name="Fitzgerald M."/>
            <person name="Haas B."/>
            <person name="Abouelleil A."/>
            <person name="Alvarado L."/>
            <person name="Arachchi H.M."/>
            <person name="Berlin A.M."/>
            <person name="Chapman S.B."/>
            <person name="Dewar J."/>
            <person name="Goldberg J."/>
            <person name="Griggs A."/>
            <person name="Gujja S."/>
            <person name="Hansen M."/>
            <person name="Howarth C."/>
            <person name="Imamovic A."/>
            <person name="Larimer J."/>
            <person name="McCowan C."/>
            <person name="Murphy C."/>
            <person name="Neiman D."/>
            <person name="Pearson M."/>
            <person name="Priest M."/>
            <person name="Roberts A."/>
            <person name="Saif S."/>
            <person name="Shea T."/>
            <person name="Sisk P."/>
            <person name="Sykes S."/>
            <person name="Wortman J."/>
            <person name="Nusbaum C."/>
            <person name="Birren B."/>
        </authorList>
    </citation>
    <scope>NUCLEOTIDE SEQUENCE [LARGE SCALE GENOMIC DNA]</scope>
    <source>
        <strain evidence="11 12">San Antonio 1</strain>
    </source>
</reference>
<comment type="subunit">
    <text evidence="8">Component of the oligosaccharyltransferase (OST) complex.</text>
</comment>
<keyword evidence="4 8" id="KW-0812">Transmembrane</keyword>
<evidence type="ECO:0000259" key="10">
    <source>
        <dbReference type="Pfam" id="PF23358"/>
    </source>
</evidence>
<dbReference type="RefSeq" id="XP_008815455.1">
    <property type="nucleotide sequence ID" value="XM_008817233.1"/>
</dbReference>
<organism evidence="11 12">
    <name type="scientific">Plasmodium inui San Antonio 1</name>
    <dbReference type="NCBI Taxonomy" id="1237626"/>
    <lineage>
        <taxon>Eukaryota</taxon>
        <taxon>Sar</taxon>
        <taxon>Alveolata</taxon>
        <taxon>Apicomplexa</taxon>
        <taxon>Aconoidasida</taxon>
        <taxon>Haemosporida</taxon>
        <taxon>Plasmodiidae</taxon>
        <taxon>Plasmodium</taxon>
        <taxon>Plasmodium (Plasmodium)</taxon>
    </lineage>
</organism>
<dbReference type="OrthoDB" id="29105at2759"/>
<evidence type="ECO:0000256" key="7">
    <source>
        <dbReference type="ARBA" id="ARBA00023136"/>
    </source>
</evidence>
<keyword evidence="12" id="KW-1185">Reference proteome</keyword>
<protein>
    <recommendedName>
        <fullName evidence="8">Dolichyl-diphosphooligosaccharide--protein glycosyltransferase 48 kDa subunit</fullName>
        <shortName evidence="8">Oligosaccharyl transferase 48 kDa subunit</shortName>
    </recommendedName>
</protein>
<feature type="domain" description="OST48 N-terminal" evidence="9">
    <location>
        <begin position="60"/>
        <end position="312"/>
    </location>
</feature>
<name>W7A9V2_9APIC</name>
<gene>
    <name evidence="11" type="ORF">C922_01630</name>
</gene>
<dbReference type="AlphaFoldDB" id="W7A9V2"/>
<evidence type="ECO:0000256" key="3">
    <source>
        <dbReference type="ARBA" id="ARBA00008743"/>
    </source>
</evidence>
<comment type="pathway">
    <text evidence="2 8">Protein modification; protein glycosylation.</text>
</comment>
<feature type="transmembrane region" description="Helical" evidence="8">
    <location>
        <begin position="475"/>
        <end position="495"/>
    </location>
</feature>
<dbReference type="InterPro" id="IPR055457">
    <property type="entry name" value="OST48_N"/>
</dbReference>
<keyword evidence="6 8" id="KW-1133">Transmembrane helix</keyword>
<evidence type="ECO:0000259" key="9">
    <source>
        <dbReference type="Pfam" id="PF03345"/>
    </source>
</evidence>
<dbReference type="PANTHER" id="PTHR10830">
    <property type="entry name" value="DOLICHYL-DIPHOSPHOOLIGOSACCHARIDE--PROTEIN GLYCOSYLTRANSFERASE 48 KDA SUBUNIT"/>
    <property type="match status" value="1"/>
</dbReference>
<evidence type="ECO:0000256" key="6">
    <source>
        <dbReference type="ARBA" id="ARBA00022989"/>
    </source>
</evidence>
<dbReference type="Proteomes" id="UP000030640">
    <property type="component" value="Unassembled WGS sequence"/>
</dbReference>
<evidence type="ECO:0000256" key="2">
    <source>
        <dbReference type="ARBA" id="ARBA00004922"/>
    </source>
</evidence>
<dbReference type="GeneID" id="20036904"/>
<comment type="function">
    <text evidence="8">Subunit of the oligosaccharyl transferase (OST) complex that catalyzes the initial transfer of a defined glycan (Glc(3)Man(9)GlcNAc(2) in eukaryotes) from the lipid carrier dolichol-pyrophosphate to an asparagine residue within an Asn-X-Ser/Thr consensus motif in nascent polypeptide chains, the first step in protein N-glycosylation. N-glycosylation occurs cotranslationally and the complex associates with the Sec61 complex at the channel-forming translocon complex that mediates protein translocation across the endoplasmic reticulum (ER).</text>
</comment>